<dbReference type="InterPro" id="IPR032823">
    <property type="entry name" value="BCA_ABC_TP_C"/>
</dbReference>
<dbReference type="Gene3D" id="3.40.50.300">
    <property type="entry name" value="P-loop containing nucleotide triphosphate hydrolases"/>
    <property type="match status" value="1"/>
</dbReference>
<comment type="caution">
    <text evidence="6">The sequence shown here is derived from an EMBL/GenBank/DDBJ whole genome shotgun (WGS) entry which is preliminary data.</text>
</comment>
<feature type="compositionally biased region" description="Acidic residues" evidence="4">
    <location>
        <begin position="274"/>
        <end position="288"/>
    </location>
</feature>
<protein>
    <submittedName>
        <fullName evidence="6">ABC transporter ATP-binding protein</fullName>
    </submittedName>
</protein>
<dbReference type="PANTHER" id="PTHR45772">
    <property type="entry name" value="CONSERVED COMPONENT OF ABC TRANSPORTER FOR NATURAL AMINO ACIDS-RELATED"/>
    <property type="match status" value="1"/>
</dbReference>
<dbReference type="PANTHER" id="PTHR45772:SF9">
    <property type="entry name" value="CONSERVED COMPONENT OF ABC TRANSPORTER FOR NATURAL AMINO ACIDS"/>
    <property type="match status" value="1"/>
</dbReference>
<keyword evidence="2" id="KW-0547">Nucleotide-binding</keyword>
<dbReference type="InterPro" id="IPR051120">
    <property type="entry name" value="ABC_AA/LPS_Transport"/>
</dbReference>
<evidence type="ECO:0000259" key="5">
    <source>
        <dbReference type="PROSITE" id="PS50893"/>
    </source>
</evidence>
<dbReference type="GO" id="GO:0005886">
    <property type="term" value="C:plasma membrane"/>
    <property type="evidence" value="ECO:0007669"/>
    <property type="project" value="TreeGrafter"/>
</dbReference>
<dbReference type="PROSITE" id="PS00211">
    <property type="entry name" value="ABC_TRANSPORTER_1"/>
    <property type="match status" value="1"/>
</dbReference>
<dbReference type="SMART" id="SM00382">
    <property type="entry name" value="AAA"/>
    <property type="match status" value="1"/>
</dbReference>
<dbReference type="OrthoDB" id="9806149at2"/>
<feature type="domain" description="ABC transporter" evidence="5">
    <location>
        <begin position="2"/>
        <end position="250"/>
    </location>
</feature>
<evidence type="ECO:0000256" key="4">
    <source>
        <dbReference type="SAM" id="MobiDB-lite"/>
    </source>
</evidence>
<dbReference type="FunFam" id="3.40.50.300:FF:000421">
    <property type="entry name" value="Branched-chain amino acid ABC transporter ATP-binding protein"/>
    <property type="match status" value="1"/>
</dbReference>
<evidence type="ECO:0000313" key="6">
    <source>
        <dbReference type="EMBL" id="KAA5607515.1"/>
    </source>
</evidence>
<organism evidence="6 7">
    <name type="scientific">Roseospira marina</name>
    <dbReference type="NCBI Taxonomy" id="140057"/>
    <lineage>
        <taxon>Bacteria</taxon>
        <taxon>Pseudomonadati</taxon>
        <taxon>Pseudomonadota</taxon>
        <taxon>Alphaproteobacteria</taxon>
        <taxon>Rhodospirillales</taxon>
        <taxon>Rhodospirillaceae</taxon>
        <taxon>Roseospira</taxon>
    </lineage>
</organism>
<dbReference type="Pfam" id="PF00005">
    <property type="entry name" value="ABC_tran"/>
    <property type="match status" value="1"/>
</dbReference>
<name>A0A5M6IIK0_9PROT</name>
<dbReference type="GO" id="GO:0005524">
    <property type="term" value="F:ATP binding"/>
    <property type="evidence" value="ECO:0007669"/>
    <property type="project" value="UniProtKB-KW"/>
</dbReference>
<reference evidence="6 7" key="1">
    <citation type="submission" date="2019-09" db="EMBL/GenBank/DDBJ databases">
        <title>Genome sequence of Roseospira marina, one of the more divergent members of the non-sulfur purple photosynthetic bacterial family, the Rhodospirillaceae.</title>
        <authorList>
            <person name="Meyer T."/>
            <person name="Kyndt J."/>
        </authorList>
    </citation>
    <scope>NUCLEOTIDE SEQUENCE [LARGE SCALE GENOMIC DNA]</scope>
    <source>
        <strain evidence="6 7">DSM 15113</strain>
    </source>
</reference>
<evidence type="ECO:0000256" key="1">
    <source>
        <dbReference type="ARBA" id="ARBA00022448"/>
    </source>
</evidence>
<evidence type="ECO:0000313" key="7">
    <source>
        <dbReference type="Proteomes" id="UP000324065"/>
    </source>
</evidence>
<dbReference type="RefSeq" id="WP_150060648.1">
    <property type="nucleotide sequence ID" value="NZ_JACHII010000001.1"/>
</dbReference>
<keyword evidence="1" id="KW-0813">Transport</keyword>
<gene>
    <name evidence="6" type="ORF">F1188_01755</name>
</gene>
<dbReference type="InterPro" id="IPR003593">
    <property type="entry name" value="AAA+_ATPase"/>
</dbReference>
<dbReference type="PROSITE" id="PS50893">
    <property type="entry name" value="ABC_TRANSPORTER_2"/>
    <property type="match status" value="1"/>
</dbReference>
<accession>A0A5M6IIK0</accession>
<proteinExistence type="predicted"/>
<dbReference type="GO" id="GO:0016887">
    <property type="term" value="F:ATP hydrolysis activity"/>
    <property type="evidence" value="ECO:0007669"/>
    <property type="project" value="InterPro"/>
</dbReference>
<keyword evidence="3 6" id="KW-0067">ATP-binding</keyword>
<feature type="region of interest" description="Disordered" evidence="4">
    <location>
        <begin position="254"/>
        <end position="288"/>
    </location>
</feature>
<dbReference type="InterPro" id="IPR017871">
    <property type="entry name" value="ABC_transporter-like_CS"/>
</dbReference>
<dbReference type="InterPro" id="IPR003439">
    <property type="entry name" value="ABC_transporter-like_ATP-bd"/>
</dbReference>
<keyword evidence="7" id="KW-1185">Reference proteome</keyword>
<evidence type="ECO:0000256" key="3">
    <source>
        <dbReference type="ARBA" id="ARBA00022840"/>
    </source>
</evidence>
<dbReference type="EMBL" id="VWPJ01000001">
    <property type="protein sequence ID" value="KAA5607515.1"/>
    <property type="molecule type" value="Genomic_DNA"/>
</dbReference>
<dbReference type="AlphaFoldDB" id="A0A5M6IIK0"/>
<dbReference type="Proteomes" id="UP000324065">
    <property type="component" value="Unassembled WGS sequence"/>
</dbReference>
<dbReference type="CDD" id="cd03219">
    <property type="entry name" value="ABC_Mj1267_LivG_branched"/>
    <property type="match status" value="1"/>
</dbReference>
<dbReference type="SUPFAM" id="SSF52540">
    <property type="entry name" value="P-loop containing nucleoside triphosphate hydrolases"/>
    <property type="match status" value="1"/>
</dbReference>
<dbReference type="InterPro" id="IPR027417">
    <property type="entry name" value="P-loop_NTPase"/>
</dbReference>
<sequence length="288" mass="31076">MIQIEGISKAFGGLQAVDSVTFTVAAGGITGLIGPNGAGKTTLFSILAGFLPADQGRVLLDGEDITGLPPHSLFHRGLVRTFQIPHEFSRMTVRENLMIVPPGQAGESLAYSWLRWGKVKAQDRVIRQKVDDVLDFLKLTHVADELAGNLSGGQKKLLELGRTMMIDAKVVLLDEPGAGVNRTLLNSIRDAIRRLNTERGYTFCLIEHDMDLIADLCDPVVVMAQGQVIAEGPMDVIRADPQVQDAYLGGGVSGRGVSAMTEDDIGRARPDSTVDTDADESGDEEWRP</sequence>
<dbReference type="Pfam" id="PF12399">
    <property type="entry name" value="BCA_ABC_TP_C"/>
    <property type="match status" value="1"/>
</dbReference>
<evidence type="ECO:0000256" key="2">
    <source>
        <dbReference type="ARBA" id="ARBA00022741"/>
    </source>
</evidence>